<dbReference type="Gene3D" id="3.30.70.270">
    <property type="match status" value="1"/>
</dbReference>
<dbReference type="Proteomes" id="UP000281553">
    <property type="component" value="Unassembled WGS sequence"/>
</dbReference>
<dbReference type="PANTHER" id="PTHR37984">
    <property type="entry name" value="PROTEIN CBG26694"/>
    <property type="match status" value="1"/>
</dbReference>
<dbReference type="OrthoDB" id="10068977at2759"/>
<dbReference type="InterPro" id="IPR043502">
    <property type="entry name" value="DNA/RNA_pol_sf"/>
</dbReference>
<dbReference type="AlphaFoldDB" id="A0A3P7LM07"/>
<dbReference type="InterPro" id="IPR050951">
    <property type="entry name" value="Retrovirus_Pol_polyprotein"/>
</dbReference>
<proteinExistence type="predicted"/>
<evidence type="ECO:0000313" key="2">
    <source>
        <dbReference type="Proteomes" id="UP000281553"/>
    </source>
</evidence>
<name>A0A3P7LM07_DIBLA</name>
<evidence type="ECO:0000313" key="1">
    <source>
        <dbReference type="EMBL" id="VDN14350.1"/>
    </source>
</evidence>
<gene>
    <name evidence="1" type="ORF">DILT_LOCUS10181</name>
</gene>
<dbReference type="EMBL" id="UYRU01058984">
    <property type="protein sequence ID" value="VDN14350.1"/>
    <property type="molecule type" value="Genomic_DNA"/>
</dbReference>
<protein>
    <submittedName>
        <fullName evidence="1">Uncharacterized protein</fullName>
    </submittedName>
</protein>
<accession>A0A3P7LM07</accession>
<dbReference type="SUPFAM" id="SSF56672">
    <property type="entry name" value="DNA/RNA polymerases"/>
    <property type="match status" value="1"/>
</dbReference>
<reference evidence="1 2" key="1">
    <citation type="submission" date="2018-11" db="EMBL/GenBank/DDBJ databases">
        <authorList>
            <consortium name="Pathogen Informatics"/>
        </authorList>
    </citation>
    <scope>NUCLEOTIDE SEQUENCE [LARGE SCALE GENOMIC DNA]</scope>
</reference>
<keyword evidence="2" id="KW-1185">Reference proteome</keyword>
<sequence length="280" mass="32349">MLILKTPHDFTFDEAVKRLSETFREKSSLFNIRFQCLNLMKNKTDDFLTSIVNREYEKLKLRAMKEDQFNLRHQSYLQAHLAGDRRVSDNNIGKNAMNVSGEFLWLTDELQYEVSFDGIQFKGTCYLTKRPNLELIFVDWIKKLGLLELPLNREKFAPVFQDGFVSCDKIKVTLRIQPNTKPVFRPKILVLYATLSVVDQEIEHPQRDGIFQPVNYSIWATTMVAVNKAASKVRIDYAFCTGLNAALDTHQYPLPVPEDLFAKQNGGTCFAMLNLFDAYL</sequence>
<dbReference type="InterPro" id="IPR043128">
    <property type="entry name" value="Rev_trsase/Diguanyl_cyclase"/>
</dbReference>
<organism evidence="1 2">
    <name type="scientific">Dibothriocephalus latus</name>
    <name type="common">Fish tapeworm</name>
    <name type="synonym">Diphyllobothrium latum</name>
    <dbReference type="NCBI Taxonomy" id="60516"/>
    <lineage>
        <taxon>Eukaryota</taxon>
        <taxon>Metazoa</taxon>
        <taxon>Spiralia</taxon>
        <taxon>Lophotrochozoa</taxon>
        <taxon>Platyhelminthes</taxon>
        <taxon>Cestoda</taxon>
        <taxon>Eucestoda</taxon>
        <taxon>Diphyllobothriidea</taxon>
        <taxon>Diphyllobothriidae</taxon>
        <taxon>Dibothriocephalus</taxon>
    </lineage>
</organism>
<dbReference type="PANTHER" id="PTHR37984:SF5">
    <property type="entry name" value="PROTEIN NYNRIN-LIKE"/>
    <property type="match status" value="1"/>
</dbReference>
<dbReference type="Gene3D" id="3.10.10.10">
    <property type="entry name" value="HIV Type 1 Reverse Transcriptase, subunit A, domain 1"/>
    <property type="match status" value="1"/>
</dbReference>